<dbReference type="Proteomes" id="UP000314294">
    <property type="component" value="Unassembled WGS sequence"/>
</dbReference>
<organism evidence="1 2">
    <name type="scientific">Liparis tanakae</name>
    <name type="common">Tanaka's snailfish</name>
    <dbReference type="NCBI Taxonomy" id="230148"/>
    <lineage>
        <taxon>Eukaryota</taxon>
        <taxon>Metazoa</taxon>
        <taxon>Chordata</taxon>
        <taxon>Craniata</taxon>
        <taxon>Vertebrata</taxon>
        <taxon>Euteleostomi</taxon>
        <taxon>Actinopterygii</taxon>
        <taxon>Neopterygii</taxon>
        <taxon>Teleostei</taxon>
        <taxon>Neoteleostei</taxon>
        <taxon>Acanthomorphata</taxon>
        <taxon>Eupercaria</taxon>
        <taxon>Perciformes</taxon>
        <taxon>Cottioidei</taxon>
        <taxon>Cottales</taxon>
        <taxon>Liparidae</taxon>
        <taxon>Liparis</taxon>
    </lineage>
</organism>
<dbReference type="AlphaFoldDB" id="A0A4Z2J0D2"/>
<keyword evidence="2" id="KW-1185">Reference proteome</keyword>
<proteinExistence type="predicted"/>
<sequence length="68" mass="7009">MGVDCNKTLAHYGIKSQSSNTETDQIDHLSAGAHVVSQEDLCGCKIGGRAVAIISVPAAGIKGNLDNK</sequence>
<reference evidence="1 2" key="1">
    <citation type="submission" date="2019-03" db="EMBL/GenBank/DDBJ databases">
        <title>First draft genome of Liparis tanakae, snailfish: a comprehensive survey of snailfish specific genes.</title>
        <authorList>
            <person name="Kim W."/>
            <person name="Song I."/>
            <person name="Jeong J.-H."/>
            <person name="Kim D."/>
            <person name="Kim S."/>
            <person name="Ryu S."/>
            <person name="Song J.Y."/>
            <person name="Lee S.K."/>
        </authorList>
    </citation>
    <scope>NUCLEOTIDE SEQUENCE [LARGE SCALE GENOMIC DNA]</scope>
    <source>
        <tissue evidence="1">Muscle</tissue>
    </source>
</reference>
<protein>
    <submittedName>
        <fullName evidence="1">Uncharacterized protein</fullName>
    </submittedName>
</protein>
<evidence type="ECO:0000313" key="1">
    <source>
        <dbReference type="EMBL" id="TNN83785.1"/>
    </source>
</evidence>
<name>A0A4Z2J0D2_9TELE</name>
<evidence type="ECO:0000313" key="2">
    <source>
        <dbReference type="Proteomes" id="UP000314294"/>
    </source>
</evidence>
<dbReference type="EMBL" id="SRLO01000031">
    <property type="protein sequence ID" value="TNN83785.1"/>
    <property type="molecule type" value="Genomic_DNA"/>
</dbReference>
<gene>
    <name evidence="1" type="ORF">EYF80_005961</name>
</gene>
<accession>A0A4Z2J0D2</accession>
<comment type="caution">
    <text evidence="1">The sequence shown here is derived from an EMBL/GenBank/DDBJ whole genome shotgun (WGS) entry which is preliminary data.</text>
</comment>